<name>A0A4R5K8B0_9MICC</name>
<reference evidence="2 3" key="1">
    <citation type="submission" date="2019-03" db="EMBL/GenBank/DDBJ databases">
        <title>Whole genome sequence of Arthrobacter sp JH1-1.</title>
        <authorList>
            <person name="Trinh H.N."/>
        </authorList>
    </citation>
    <scope>NUCLEOTIDE SEQUENCE [LARGE SCALE GENOMIC DNA]</scope>
    <source>
        <strain evidence="2 3">JH1-1</strain>
    </source>
</reference>
<sequence>MNRVQRVRLAMAATAVGIGLMSVTGCGYINPQQTDQQYSPSDGVRADLGSLQLRNILIVSTGAAKPGRVIGAVFNQSANDATLTISGSDGAQTSIPVKGNSETYLNQSTNPAILSTSGGAPGTLVSVTIKSGTDSSTLQVPVLDGSLKEYQAYIPTPSATPSPSVSDSASPSGSASTGVSMSPSTGATASPTATGH</sequence>
<dbReference type="RefSeq" id="WP_133206838.1">
    <property type="nucleotide sequence ID" value="NZ_SMRU01000048.1"/>
</dbReference>
<gene>
    <name evidence="2" type="ORF">E1809_24300</name>
</gene>
<evidence type="ECO:0000256" key="1">
    <source>
        <dbReference type="SAM" id="MobiDB-lite"/>
    </source>
</evidence>
<dbReference type="PROSITE" id="PS51257">
    <property type="entry name" value="PROKAR_LIPOPROTEIN"/>
    <property type="match status" value="1"/>
</dbReference>
<evidence type="ECO:0008006" key="4">
    <source>
        <dbReference type="Google" id="ProtNLM"/>
    </source>
</evidence>
<protein>
    <recommendedName>
        <fullName evidence="4">Lipoprotein</fullName>
    </recommendedName>
</protein>
<dbReference type="AlphaFoldDB" id="A0A4R5K8B0"/>
<comment type="caution">
    <text evidence="2">The sequence shown here is derived from an EMBL/GenBank/DDBJ whole genome shotgun (WGS) entry which is preliminary data.</text>
</comment>
<evidence type="ECO:0000313" key="2">
    <source>
        <dbReference type="EMBL" id="TDF87917.1"/>
    </source>
</evidence>
<keyword evidence="3" id="KW-1185">Reference proteome</keyword>
<evidence type="ECO:0000313" key="3">
    <source>
        <dbReference type="Proteomes" id="UP000295511"/>
    </source>
</evidence>
<dbReference type="OrthoDB" id="3267550at2"/>
<organism evidence="2 3">
    <name type="scientific">Arthrobacter terricola</name>
    <dbReference type="NCBI Taxonomy" id="2547396"/>
    <lineage>
        <taxon>Bacteria</taxon>
        <taxon>Bacillati</taxon>
        <taxon>Actinomycetota</taxon>
        <taxon>Actinomycetes</taxon>
        <taxon>Micrococcales</taxon>
        <taxon>Micrococcaceae</taxon>
        <taxon>Arthrobacter</taxon>
    </lineage>
</organism>
<feature type="compositionally biased region" description="Low complexity" evidence="1">
    <location>
        <begin position="155"/>
        <end position="196"/>
    </location>
</feature>
<dbReference type="Proteomes" id="UP000295511">
    <property type="component" value="Unassembled WGS sequence"/>
</dbReference>
<accession>A0A4R5K8B0</accession>
<dbReference type="EMBL" id="SMRU01000048">
    <property type="protein sequence ID" value="TDF87917.1"/>
    <property type="molecule type" value="Genomic_DNA"/>
</dbReference>
<proteinExistence type="predicted"/>
<feature type="region of interest" description="Disordered" evidence="1">
    <location>
        <begin position="154"/>
        <end position="196"/>
    </location>
</feature>